<protein>
    <submittedName>
        <fullName evidence="3">Alpha/beta hydrolase</fullName>
    </submittedName>
</protein>
<keyword evidence="4" id="KW-1185">Reference proteome</keyword>
<evidence type="ECO:0000313" key="3">
    <source>
        <dbReference type="EMBL" id="GAA4611248.1"/>
    </source>
</evidence>
<evidence type="ECO:0000259" key="2">
    <source>
        <dbReference type="Pfam" id="PF07859"/>
    </source>
</evidence>
<dbReference type="InterPro" id="IPR013094">
    <property type="entry name" value="AB_hydrolase_3"/>
</dbReference>
<dbReference type="InterPro" id="IPR029058">
    <property type="entry name" value="AB_hydrolase_fold"/>
</dbReference>
<feature type="domain" description="Alpha/beta hydrolase fold-3" evidence="2">
    <location>
        <begin position="80"/>
        <end position="285"/>
    </location>
</feature>
<organism evidence="3 4">
    <name type="scientific">Actinoallomurus liliacearum</name>
    <dbReference type="NCBI Taxonomy" id="1080073"/>
    <lineage>
        <taxon>Bacteria</taxon>
        <taxon>Bacillati</taxon>
        <taxon>Actinomycetota</taxon>
        <taxon>Actinomycetes</taxon>
        <taxon>Streptosporangiales</taxon>
        <taxon>Thermomonosporaceae</taxon>
        <taxon>Actinoallomurus</taxon>
    </lineage>
</organism>
<keyword evidence="1 3" id="KW-0378">Hydrolase</keyword>
<dbReference type="PANTHER" id="PTHR48081">
    <property type="entry name" value="AB HYDROLASE SUPERFAMILY PROTEIN C4A8.06C"/>
    <property type="match status" value="1"/>
</dbReference>
<proteinExistence type="predicted"/>
<dbReference type="SUPFAM" id="SSF53474">
    <property type="entry name" value="alpha/beta-Hydrolases"/>
    <property type="match status" value="1"/>
</dbReference>
<name>A0ABP8TQ46_9ACTN</name>
<sequence length="312" mass="33450">MYVHPGLADVLAALPDRPADPYADIEATRVSFAALMAPRMGPDPRVTVDRAVIPGPDGDTIDLHVIRPSDAAEDEVLPGILYIHGGGFAYGELDGPSPMARDACAETRAVVVDAHYRLAPEHRFPAGVEDCYAALRWMADGAAGLGVDPDRIAVAGASAGACLSAAMTLMARDRQGPSIAYQCLLIPLLDDRSTTASRRNITDRRIINGPGITRTWDNYLGPDREGAAPYAAPARAEDLRGLPPAYVLTCGLDPLRDEGVDYARRLIEADVPVELHHVPGAWHFFEAFAPESAVARSTTAHWLRALRAALHP</sequence>
<dbReference type="Proteomes" id="UP001500212">
    <property type="component" value="Unassembled WGS sequence"/>
</dbReference>
<gene>
    <name evidence="3" type="ORF">GCM10023195_47540</name>
</gene>
<dbReference type="PANTHER" id="PTHR48081:SF8">
    <property type="entry name" value="ALPHA_BETA HYDROLASE FOLD-3 DOMAIN-CONTAINING PROTEIN-RELATED"/>
    <property type="match status" value="1"/>
</dbReference>
<dbReference type="RefSeq" id="WP_345358441.1">
    <property type="nucleotide sequence ID" value="NZ_BAABHJ010000016.1"/>
</dbReference>
<accession>A0ABP8TQ46</accession>
<dbReference type="Gene3D" id="3.40.50.1820">
    <property type="entry name" value="alpha/beta hydrolase"/>
    <property type="match status" value="1"/>
</dbReference>
<dbReference type="Pfam" id="PF07859">
    <property type="entry name" value="Abhydrolase_3"/>
    <property type="match status" value="1"/>
</dbReference>
<dbReference type="EMBL" id="BAABHJ010000016">
    <property type="protein sequence ID" value="GAA4611248.1"/>
    <property type="molecule type" value="Genomic_DNA"/>
</dbReference>
<evidence type="ECO:0000256" key="1">
    <source>
        <dbReference type="ARBA" id="ARBA00022801"/>
    </source>
</evidence>
<evidence type="ECO:0000313" key="4">
    <source>
        <dbReference type="Proteomes" id="UP001500212"/>
    </source>
</evidence>
<comment type="caution">
    <text evidence="3">The sequence shown here is derived from an EMBL/GenBank/DDBJ whole genome shotgun (WGS) entry which is preliminary data.</text>
</comment>
<dbReference type="GO" id="GO:0016787">
    <property type="term" value="F:hydrolase activity"/>
    <property type="evidence" value="ECO:0007669"/>
    <property type="project" value="UniProtKB-KW"/>
</dbReference>
<dbReference type="InterPro" id="IPR050300">
    <property type="entry name" value="GDXG_lipolytic_enzyme"/>
</dbReference>
<reference evidence="4" key="1">
    <citation type="journal article" date="2019" name="Int. J. Syst. Evol. Microbiol.">
        <title>The Global Catalogue of Microorganisms (GCM) 10K type strain sequencing project: providing services to taxonomists for standard genome sequencing and annotation.</title>
        <authorList>
            <consortium name="The Broad Institute Genomics Platform"/>
            <consortium name="The Broad Institute Genome Sequencing Center for Infectious Disease"/>
            <person name="Wu L."/>
            <person name="Ma J."/>
        </authorList>
    </citation>
    <scope>NUCLEOTIDE SEQUENCE [LARGE SCALE GENOMIC DNA]</scope>
    <source>
        <strain evidence="4">JCM 17938</strain>
    </source>
</reference>